<dbReference type="GO" id="GO:0016787">
    <property type="term" value="F:hydrolase activity"/>
    <property type="evidence" value="ECO:0007669"/>
    <property type="project" value="UniProtKB-KW"/>
</dbReference>
<dbReference type="Gene3D" id="3.40.50.300">
    <property type="entry name" value="P-loop containing nucleotide triphosphate hydrolases"/>
    <property type="match status" value="1"/>
</dbReference>
<evidence type="ECO:0000256" key="4">
    <source>
        <dbReference type="ARBA" id="ARBA00022840"/>
    </source>
</evidence>
<dbReference type="InterPro" id="IPR001650">
    <property type="entry name" value="Helicase_C-like"/>
</dbReference>
<dbReference type="OrthoDB" id="5874773at2759"/>
<dbReference type="GO" id="GO:0003724">
    <property type="term" value="F:RNA helicase activity"/>
    <property type="evidence" value="ECO:0007669"/>
    <property type="project" value="TreeGrafter"/>
</dbReference>
<dbReference type="PROSITE" id="PS51194">
    <property type="entry name" value="HELICASE_CTER"/>
    <property type="match status" value="1"/>
</dbReference>
<reference evidence="6 7" key="1">
    <citation type="submission" date="2018-11" db="EMBL/GenBank/DDBJ databases">
        <authorList>
            <consortium name="Pathogen Informatics"/>
        </authorList>
    </citation>
    <scope>NUCLEOTIDE SEQUENCE [LARGE SCALE GENOMIC DNA]</scope>
</reference>
<keyword evidence="1" id="KW-0547">Nucleotide-binding</keyword>
<sequence>MGGPASSFDKNMSCLIGLIESDLRLHSMQNRAAPYKNSIVIFVERKITSNYIALFLQQMGYHFEPLNSDYLVEDNKRTLARLMNREIQGVVATNKLSRGQDIPDLLEFVDCLEAVIGVGPRDSAFYQDFAQYMLTKNIMSDGDETATYRIGRTGRMGNGGRATVMLSLSNDCMHVVPLVDFMVHHNQIIPQWLYDAYLTIKEGEQRQQLSAHSDSFVSAEQEISEEDDDCIGEDVIMARI</sequence>
<evidence type="ECO:0000256" key="1">
    <source>
        <dbReference type="ARBA" id="ARBA00022741"/>
    </source>
</evidence>
<organism evidence="7 8">
    <name type="scientific">Heligmosomoides polygyrus</name>
    <name type="common">Parasitic roundworm</name>
    <dbReference type="NCBI Taxonomy" id="6339"/>
    <lineage>
        <taxon>Eukaryota</taxon>
        <taxon>Metazoa</taxon>
        <taxon>Ecdysozoa</taxon>
        <taxon>Nematoda</taxon>
        <taxon>Chromadorea</taxon>
        <taxon>Rhabditida</taxon>
        <taxon>Rhabditina</taxon>
        <taxon>Rhabditomorpha</taxon>
        <taxon>Strongyloidea</taxon>
        <taxon>Heligmosomidae</taxon>
        <taxon>Heligmosomoides</taxon>
    </lineage>
</organism>
<proteinExistence type="predicted"/>
<evidence type="ECO:0000313" key="7">
    <source>
        <dbReference type="Proteomes" id="UP000050761"/>
    </source>
</evidence>
<dbReference type="Proteomes" id="UP000050761">
    <property type="component" value="Unassembled WGS sequence"/>
</dbReference>
<feature type="domain" description="Helicase C-terminal" evidence="5">
    <location>
        <begin position="27"/>
        <end position="197"/>
    </location>
</feature>
<reference evidence="8" key="2">
    <citation type="submission" date="2019-09" db="UniProtKB">
        <authorList>
            <consortium name="WormBaseParasite"/>
        </authorList>
    </citation>
    <scope>IDENTIFICATION</scope>
</reference>
<dbReference type="GO" id="GO:0005829">
    <property type="term" value="C:cytosol"/>
    <property type="evidence" value="ECO:0007669"/>
    <property type="project" value="TreeGrafter"/>
</dbReference>
<dbReference type="EMBL" id="UZAH01028735">
    <property type="protein sequence ID" value="VDP02036.1"/>
    <property type="molecule type" value="Genomic_DNA"/>
</dbReference>
<keyword evidence="3" id="KW-0347">Helicase</keyword>
<evidence type="ECO:0000313" key="6">
    <source>
        <dbReference type="EMBL" id="VDP02036.1"/>
    </source>
</evidence>
<dbReference type="WBParaSite" id="HPBE_0001519101-mRNA-1">
    <property type="protein sequence ID" value="HPBE_0001519101-mRNA-1"/>
    <property type="gene ID" value="HPBE_0001519101"/>
</dbReference>
<name>A0A183G1T5_HELPZ</name>
<dbReference type="PANTHER" id="PTHR47959:SF1">
    <property type="entry name" value="ATP-DEPENDENT RNA HELICASE DBPA"/>
    <property type="match status" value="1"/>
</dbReference>
<keyword evidence="4" id="KW-0067">ATP-binding</keyword>
<dbReference type="InterPro" id="IPR027417">
    <property type="entry name" value="P-loop_NTPase"/>
</dbReference>
<keyword evidence="2" id="KW-0378">Hydrolase</keyword>
<gene>
    <name evidence="6" type="ORF">HPBE_LOCUS15190</name>
</gene>
<dbReference type="InterPro" id="IPR050079">
    <property type="entry name" value="DEAD_box_RNA_helicase"/>
</dbReference>
<dbReference type="PANTHER" id="PTHR47959">
    <property type="entry name" value="ATP-DEPENDENT RNA HELICASE RHLE-RELATED"/>
    <property type="match status" value="1"/>
</dbReference>
<protein>
    <submittedName>
        <fullName evidence="8">Helicase C-terminal domain-containing protein</fullName>
    </submittedName>
</protein>
<evidence type="ECO:0000256" key="3">
    <source>
        <dbReference type="ARBA" id="ARBA00022806"/>
    </source>
</evidence>
<keyword evidence="7" id="KW-1185">Reference proteome</keyword>
<accession>A0A3P8E4B6</accession>
<accession>A0A183G1T5</accession>
<dbReference type="SUPFAM" id="SSF52540">
    <property type="entry name" value="P-loop containing nucleoside triphosphate hydrolases"/>
    <property type="match status" value="1"/>
</dbReference>
<evidence type="ECO:0000259" key="5">
    <source>
        <dbReference type="PROSITE" id="PS51194"/>
    </source>
</evidence>
<dbReference type="GO" id="GO:0005524">
    <property type="term" value="F:ATP binding"/>
    <property type="evidence" value="ECO:0007669"/>
    <property type="project" value="UniProtKB-KW"/>
</dbReference>
<evidence type="ECO:0000313" key="8">
    <source>
        <dbReference type="WBParaSite" id="HPBE_0001519101-mRNA-1"/>
    </source>
</evidence>
<dbReference type="AlphaFoldDB" id="A0A183G1T5"/>
<evidence type="ECO:0000256" key="2">
    <source>
        <dbReference type="ARBA" id="ARBA00022801"/>
    </source>
</evidence>
<dbReference type="SMART" id="SM00490">
    <property type="entry name" value="HELICc"/>
    <property type="match status" value="1"/>
</dbReference>
<dbReference type="Pfam" id="PF00271">
    <property type="entry name" value="Helicase_C"/>
    <property type="match status" value="1"/>
</dbReference>